<evidence type="ECO:0000256" key="3">
    <source>
        <dbReference type="SAM" id="SignalP"/>
    </source>
</evidence>
<dbReference type="InterPro" id="IPR044913">
    <property type="entry name" value="P_trefoil_dom_sf"/>
</dbReference>
<name>A0A196SM92_BLAHN</name>
<dbReference type="EMBL" id="LXWW01000050">
    <property type="protein sequence ID" value="OAO17014.1"/>
    <property type="molecule type" value="Genomic_DNA"/>
</dbReference>
<organism evidence="5 6">
    <name type="scientific">Blastocystis sp. subtype 1 (strain ATCC 50177 / NandII)</name>
    <dbReference type="NCBI Taxonomy" id="478820"/>
    <lineage>
        <taxon>Eukaryota</taxon>
        <taxon>Sar</taxon>
        <taxon>Stramenopiles</taxon>
        <taxon>Bigyra</taxon>
        <taxon>Opalozoa</taxon>
        <taxon>Opalinata</taxon>
        <taxon>Blastocystidae</taxon>
        <taxon>Blastocystis</taxon>
    </lineage>
</organism>
<dbReference type="Pfam" id="PF00088">
    <property type="entry name" value="Trefoil"/>
    <property type="match status" value="1"/>
</dbReference>
<dbReference type="STRING" id="478820.A0A196SM92"/>
<dbReference type="PROSITE" id="PS51448">
    <property type="entry name" value="P_TREFOIL_2"/>
    <property type="match status" value="1"/>
</dbReference>
<evidence type="ECO:0000313" key="5">
    <source>
        <dbReference type="EMBL" id="OAO17014.1"/>
    </source>
</evidence>
<accession>A0A196SM92</accession>
<feature type="chain" id="PRO_5012136287" description="P-type domain-containing protein" evidence="3">
    <location>
        <begin position="16"/>
        <end position="759"/>
    </location>
</feature>
<reference evidence="5 6" key="1">
    <citation type="submission" date="2016-05" db="EMBL/GenBank/DDBJ databases">
        <title>Nuclear genome of Blastocystis sp. subtype 1 NandII.</title>
        <authorList>
            <person name="Gentekaki E."/>
            <person name="Curtis B."/>
            <person name="Stairs C."/>
            <person name="Eme L."/>
            <person name="Herman E."/>
            <person name="Klimes V."/>
            <person name="Arias M.C."/>
            <person name="Elias M."/>
            <person name="Hilliou F."/>
            <person name="Klute M."/>
            <person name="Malik S.-B."/>
            <person name="Pightling A."/>
            <person name="Rachubinski R."/>
            <person name="Salas D."/>
            <person name="Schlacht A."/>
            <person name="Suga H."/>
            <person name="Archibald J."/>
            <person name="Ball S.G."/>
            <person name="Clark G."/>
            <person name="Dacks J."/>
            <person name="Van Der Giezen M."/>
            <person name="Tsaousis A."/>
            <person name="Roger A."/>
        </authorList>
    </citation>
    <scope>NUCLEOTIDE SEQUENCE [LARGE SCALE GENOMIC DNA]</scope>
    <source>
        <strain evidence="6">ATCC 50177 / NandII</strain>
    </source>
</reference>
<feature type="signal peptide" evidence="3">
    <location>
        <begin position="1"/>
        <end position="15"/>
    </location>
</feature>
<protein>
    <recommendedName>
        <fullName evidence="4">P-type domain-containing protein</fullName>
    </recommendedName>
</protein>
<evidence type="ECO:0000256" key="2">
    <source>
        <dbReference type="PROSITE-ProRule" id="PRU00779"/>
    </source>
</evidence>
<evidence type="ECO:0000313" key="6">
    <source>
        <dbReference type="Proteomes" id="UP000078348"/>
    </source>
</evidence>
<dbReference type="CDD" id="cd10791">
    <property type="entry name" value="GH38N_AMII_like_1"/>
    <property type="match status" value="1"/>
</dbReference>
<dbReference type="Pfam" id="PF16477">
    <property type="entry name" value="DUF5054"/>
    <property type="match status" value="1"/>
</dbReference>
<gene>
    <name evidence="5" type="ORF">AV274_1268</name>
</gene>
<keyword evidence="6" id="KW-1185">Reference proteome</keyword>
<dbReference type="Gene3D" id="4.10.110.10">
    <property type="entry name" value="Spasmolytic Protein, domain 1"/>
    <property type="match status" value="1"/>
</dbReference>
<sequence>MVRLFLLLLFGVSISQKVCNIDNPVVCGFRDISEQMCIDRGCCYRAGGSPSCFYPNVGMGNITKVHVVHGCHFDAGFVDTTVNIVNRYFDEIFPRVFNDAQSYEKEGTNVQMAFTTQAWLISLFFDCPAGMGIHCPSDESVDNMNTCIKKGWITWHAFPHVAQLEIMDESSIRFGIQMSNDLKRRFNKPESHFISQNDVPGTTAAAIPILKKNGILAFRQGVNVVSQPPNVPNIYQWRDPASGETLLNLNHRNGYGGWHSLDEMVIIPGYSEAMLVAFNDDNQGPYTSGWLHQIFAAAQRFFPGAEVVASSFDAFIEPAAPYVDSHQDSLPVLEGEVGDTWVYGCASDPKKLAYMRLADRARTACEAAGRCCAEDARYYNFSRLFVFNGEHTWGGDGKIFLHDTENWSNEAFHRCLREHRANYEDTVGTWREQRRWGFDVPLEALGDHELRVEIEEGMNALDVEAEELDLSEFAEVAARDLELGEFVVSVDPATGGLERLWSLRQQREWCDAAHEVGRLQYDVYNSTDYERFFHEYFIVWNEWGPQDFGKPNLDKVHHERVSVGPERVRSFVRDADNRTELAVVMDFDPAVHERYGAPARAFALYTFEEARIDLKLILVNKTATRIPEAMFAAFNVVPDARDAALDGWSMNKLGEDLQINRLDMQARRGNAHQHGVLDGFAYGFGDARLQVRTLDAGIVVAGKPTGFPVPFDTPDLSYGMSTMLVNNLWGVNYVLWYPFETEDQNMKFRYELLFSDSQL</sequence>
<comment type="caution">
    <text evidence="2">Lacks conserved residue(s) required for the propagation of feature annotation.</text>
</comment>
<proteinExistence type="predicted"/>
<evidence type="ECO:0000256" key="1">
    <source>
        <dbReference type="ARBA" id="ARBA00023157"/>
    </source>
</evidence>
<dbReference type="InterPro" id="IPR000519">
    <property type="entry name" value="P_trefoil_dom"/>
</dbReference>
<dbReference type="CDD" id="cd00111">
    <property type="entry name" value="Trefoil"/>
    <property type="match status" value="1"/>
</dbReference>
<feature type="domain" description="P-type" evidence="4">
    <location>
        <begin position="12"/>
        <end position="56"/>
    </location>
</feature>
<dbReference type="OrthoDB" id="197879at2759"/>
<comment type="caution">
    <text evidence="5">The sequence shown here is derived from an EMBL/GenBank/DDBJ whole genome shotgun (WGS) entry which is preliminary data.</text>
</comment>
<dbReference type="SUPFAM" id="SSF57492">
    <property type="entry name" value="Trefoil"/>
    <property type="match status" value="1"/>
</dbReference>
<keyword evidence="3" id="KW-0732">Signal</keyword>
<feature type="disulfide bond" evidence="2">
    <location>
        <begin position="27"/>
        <end position="42"/>
    </location>
</feature>
<dbReference type="SMART" id="SM00018">
    <property type="entry name" value="PD"/>
    <property type="match status" value="1"/>
</dbReference>
<evidence type="ECO:0000259" key="4">
    <source>
        <dbReference type="PROSITE" id="PS51448"/>
    </source>
</evidence>
<dbReference type="InterPro" id="IPR032482">
    <property type="entry name" value="DUF5054"/>
</dbReference>
<keyword evidence="1 2" id="KW-1015">Disulfide bond</keyword>
<dbReference type="AlphaFoldDB" id="A0A196SM92"/>
<dbReference type="Proteomes" id="UP000078348">
    <property type="component" value="Unassembled WGS sequence"/>
</dbReference>